<gene>
    <name evidence="2" type="ORF">V8G54_031052</name>
</gene>
<sequence>MEEEQRREKGLAVVDKNNIPDQQEQQHQWRMNINNTSDEDDDGSGPLGSGNDEDARTSGNDDEQSKPRLPEVEPATVVRHLWQWCSGMAAKHRAVVNNEAGFEYTTVQPSAAYRRASDYQLRNQIRPRRRPPLDEIHNVVSEKYGHIAYVYYTKFTDSDYKQSLNN</sequence>
<reference evidence="2 3" key="1">
    <citation type="journal article" date="2023" name="Life. Sci Alliance">
        <title>Evolutionary insights into 3D genome organization and epigenetic landscape of Vigna mungo.</title>
        <authorList>
            <person name="Junaid A."/>
            <person name="Singh B."/>
            <person name="Bhatia S."/>
        </authorList>
    </citation>
    <scope>NUCLEOTIDE SEQUENCE [LARGE SCALE GENOMIC DNA]</scope>
    <source>
        <strain evidence="2">Urdbean</strain>
    </source>
</reference>
<protein>
    <submittedName>
        <fullName evidence="2">Uncharacterized protein</fullName>
    </submittedName>
</protein>
<dbReference type="AlphaFoldDB" id="A0AAQ3MXG7"/>
<evidence type="ECO:0000313" key="2">
    <source>
        <dbReference type="EMBL" id="WVY98901.1"/>
    </source>
</evidence>
<feature type="compositionally biased region" description="Basic and acidic residues" evidence="1">
    <location>
        <begin position="1"/>
        <end position="10"/>
    </location>
</feature>
<name>A0AAQ3MXG7_VIGMU</name>
<dbReference type="Proteomes" id="UP001374535">
    <property type="component" value="Chromosome 9"/>
</dbReference>
<proteinExistence type="predicted"/>
<keyword evidence="3" id="KW-1185">Reference proteome</keyword>
<evidence type="ECO:0000313" key="3">
    <source>
        <dbReference type="Proteomes" id="UP001374535"/>
    </source>
</evidence>
<feature type="region of interest" description="Disordered" evidence="1">
    <location>
        <begin position="1"/>
        <end position="73"/>
    </location>
</feature>
<organism evidence="2 3">
    <name type="scientific">Vigna mungo</name>
    <name type="common">Black gram</name>
    <name type="synonym">Phaseolus mungo</name>
    <dbReference type="NCBI Taxonomy" id="3915"/>
    <lineage>
        <taxon>Eukaryota</taxon>
        <taxon>Viridiplantae</taxon>
        <taxon>Streptophyta</taxon>
        <taxon>Embryophyta</taxon>
        <taxon>Tracheophyta</taxon>
        <taxon>Spermatophyta</taxon>
        <taxon>Magnoliopsida</taxon>
        <taxon>eudicotyledons</taxon>
        <taxon>Gunneridae</taxon>
        <taxon>Pentapetalae</taxon>
        <taxon>rosids</taxon>
        <taxon>fabids</taxon>
        <taxon>Fabales</taxon>
        <taxon>Fabaceae</taxon>
        <taxon>Papilionoideae</taxon>
        <taxon>50 kb inversion clade</taxon>
        <taxon>NPAAA clade</taxon>
        <taxon>indigoferoid/millettioid clade</taxon>
        <taxon>Phaseoleae</taxon>
        <taxon>Vigna</taxon>
    </lineage>
</organism>
<accession>A0AAQ3MXG7</accession>
<evidence type="ECO:0000256" key="1">
    <source>
        <dbReference type="SAM" id="MobiDB-lite"/>
    </source>
</evidence>
<feature type="compositionally biased region" description="Polar residues" evidence="1">
    <location>
        <begin position="19"/>
        <end position="36"/>
    </location>
</feature>
<dbReference type="EMBL" id="CP144692">
    <property type="protein sequence ID" value="WVY98901.1"/>
    <property type="molecule type" value="Genomic_DNA"/>
</dbReference>